<proteinExistence type="inferred from homology"/>
<dbReference type="GO" id="GO:0034599">
    <property type="term" value="P:cellular response to oxidative stress"/>
    <property type="evidence" value="ECO:0007669"/>
    <property type="project" value="UniProtKB-ARBA"/>
</dbReference>
<dbReference type="Proteomes" id="UP000799423">
    <property type="component" value="Unassembled WGS sequence"/>
</dbReference>
<protein>
    <submittedName>
        <fullName evidence="7">AP1-like transcription factor-like protein</fullName>
    </submittedName>
</protein>
<dbReference type="InterPro" id="IPR046347">
    <property type="entry name" value="bZIP_sf"/>
</dbReference>
<evidence type="ECO:0000256" key="1">
    <source>
        <dbReference type="ARBA" id="ARBA00004123"/>
    </source>
</evidence>
<dbReference type="PANTHER" id="PTHR40621:SF6">
    <property type="entry name" value="AP-1-LIKE TRANSCRIPTION FACTOR YAP1-RELATED"/>
    <property type="match status" value="1"/>
</dbReference>
<dbReference type="InterPro" id="IPR023167">
    <property type="entry name" value="Yap1_redox_dom_sf"/>
</dbReference>
<name>A0A6A7BCI1_9PLEO</name>
<evidence type="ECO:0000259" key="6">
    <source>
        <dbReference type="PROSITE" id="PS50217"/>
    </source>
</evidence>
<evidence type="ECO:0000256" key="3">
    <source>
        <dbReference type="ARBA" id="ARBA00023242"/>
    </source>
</evidence>
<keyword evidence="8" id="KW-1185">Reference proteome</keyword>
<dbReference type="CDD" id="cd14688">
    <property type="entry name" value="bZIP_YAP"/>
    <property type="match status" value="1"/>
</dbReference>
<dbReference type="SUPFAM" id="SSF57959">
    <property type="entry name" value="Leucine zipper domain"/>
    <property type="match status" value="1"/>
</dbReference>
<dbReference type="InterPro" id="IPR013910">
    <property type="entry name" value="TF_PAP1"/>
</dbReference>
<dbReference type="GO" id="GO:0090575">
    <property type="term" value="C:RNA polymerase II transcription regulator complex"/>
    <property type="evidence" value="ECO:0007669"/>
    <property type="project" value="TreeGrafter"/>
</dbReference>
<dbReference type="FunFam" id="1.20.5.170:FF:000067">
    <property type="entry name" value="BZIP transcription factor"/>
    <property type="match status" value="1"/>
</dbReference>
<accession>A0A6A7BCI1</accession>
<dbReference type="GO" id="GO:0001228">
    <property type="term" value="F:DNA-binding transcription activator activity, RNA polymerase II-specific"/>
    <property type="evidence" value="ECO:0007669"/>
    <property type="project" value="TreeGrafter"/>
</dbReference>
<dbReference type="AlphaFoldDB" id="A0A6A7BCI1"/>
<dbReference type="PROSITE" id="PS00036">
    <property type="entry name" value="BZIP_BASIC"/>
    <property type="match status" value="1"/>
</dbReference>
<dbReference type="InterPro" id="IPR050936">
    <property type="entry name" value="AP-1-like"/>
</dbReference>
<keyword evidence="3" id="KW-0539">Nucleus</keyword>
<feature type="domain" description="BZIP" evidence="6">
    <location>
        <begin position="161"/>
        <end position="224"/>
    </location>
</feature>
<feature type="compositionally biased region" description="Basic and acidic residues" evidence="5">
    <location>
        <begin position="139"/>
        <end position="151"/>
    </location>
</feature>
<feature type="compositionally biased region" description="Polar residues" evidence="5">
    <location>
        <begin position="287"/>
        <end position="342"/>
    </location>
</feature>
<evidence type="ECO:0000256" key="4">
    <source>
        <dbReference type="ARBA" id="ARBA00038132"/>
    </source>
</evidence>
<comment type="similarity">
    <text evidence="4">Belongs to the bZIP family. YAP subfamily.</text>
</comment>
<dbReference type="SMART" id="SM00338">
    <property type="entry name" value="BRLZ"/>
    <property type="match status" value="1"/>
</dbReference>
<dbReference type="EMBL" id="MU006296">
    <property type="protein sequence ID" value="KAF2853053.1"/>
    <property type="molecule type" value="Genomic_DNA"/>
</dbReference>
<sequence>MAGTSNDFQNGAPFYLDSTQQDLLLAALASNNQNPNDIFATGLDSTKQPQGASQFQFPVDTLDPAYFTSPQQTTPTNAFSNGSIEESPFVDYLDGDNSFDFDGADGNDLMIGALPGDTPGDSNDKRKSPDDDDEDGEEGGGKRREGEDKQAKKPGRKPLTSEPTTKRKAQNRAAQRAFRERKEKHLKDLETKVNELEKASDATNHENGLLRAQVQRLQMELREYRKRLSLNSNGLNRTPPLATGFSSLLNNNTSSNSNFSFEFPRFGGLPGAQLLDNGPLSKPKNASVASSTSGRHNSTSGPISPPTNANGSSTNSPTANGANGAKQATNGPQRSGSLNNIWGPNKAAHNGATPARSSTDSSTHSQSRVFQFNSGSSTHSGSPSVSSTSPTNQDSSCGTSPEPSHTSPNQQMDTIADGYVCHGNTEGEVSFCEKLNMACGNPRNPVPRAMSLSDDKSSPAVLPATTKSATPPVNTIDYFANQNGGQFDPTLFGEYRDTQAAIVGDGDFTGGFFNDAFLNAGYGSPFHFGDTPAVQKTNPLEEIERIQDGEDEVVPGEDVNSMLNCHKIWSEHAPDNDVTNALTSPRDKLSSRPDFKDGTIDIDNLCSELRAKARCSESGVVVDHKDVEAALKRLPKESALA</sequence>
<evidence type="ECO:0000256" key="2">
    <source>
        <dbReference type="ARBA" id="ARBA00004496"/>
    </source>
</evidence>
<dbReference type="Pfam" id="PF08601">
    <property type="entry name" value="PAP1"/>
    <property type="match status" value="1"/>
</dbReference>
<dbReference type="SUPFAM" id="SSF111430">
    <property type="entry name" value="YAP1 redox domain"/>
    <property type="match status" value="1"/>
</dbReference>
<evidence type="ECO:0000313" key="7">
    <source>
        <dbReference type="EMBL" id="KAF2853053.1"/>
    </source>
</evidence>
<evidence type="ECO:0000256" key="5">
    <source>
        <dbReference type="SAM" id="MobiDB-lite"/>
    </source>
</evidence>
<dbReference type="Gene3D" id="1.20.5.170">
    <property type="match status" value="1"/>
</dbReference>
<reference evidence="7" key="1">
    <citation type="submission" date="2020-01" db="EMBL/GenBank/DDBJ databases">
        <authorList>
            <consortium name="DOE Joint Genome Institute"/>
            <person name="Haridas S."/>
            <person name="Albert R."/>
            <person name="Binder M."/>
            <person name="Bloem J."/>
            <person name="Labutti K."/>
            <person name="Salamov A."/>
            <person name="Andreopoulos B."/>
            <person name="Baker S.E."/>
            <person name="Barry K."/>
            <person name="Bills G."/>
            <person name="Bluhm B.H."/>
            <person name="Cannon C."/>
            <person name="Castanera R."/>
            <person name="Culley D.E."/>
            <person name="Daum C."/>
            <person name="Ezra D."/>
            <person name="Gonzalez J.B."/>
            <person name="Henrissat B."/>
            <person name="Kuo A."/>
            <person name="Liang C."/>
            <person name="Lipzen A."/>
            <person name="Lutzoni F."/>
            <person name="Magnuson J."/>
            <person name="Mondo S."/>
            <person name="Nolan M."/>
            <person name="Ohm R."/>
            <person name="Pangilinan J."/>
            <person name="Park H.-J."/>
            <person name="Ramirez L."/>
            <person name="Alfaro M."/>
            <person name="Sun H."/>
            <person name="Tritt A."/>
            <person name="Yoshinaga Y."/>
            <person name="Zwiers L.-H."/>
            <person name="Turgeon B.G."/>
            <person name="Goodwin S.B."/>
            <person name="Spatafora J.W."/>
            <person name="Crous P.W."/>
            <person name="Grigoriev I.V."/>
        </authorList>
    </citation>
    <scope>NUCLEOTIDE SEQUENCE</scope>
    <source>
        <strain evidence="7">IPT5</strain>
    </source>
</reference>
<organism evidence="7 8">
    <name type="scientific">Plenodomus tracheiphilus IPT5</name>
    <dbReference type="NCBI Taxonomy" id="1408161"/>
    <lineage>
        <taxon>Eukaryota</taxon>
        <taxon>Fungi</taxon>
        <taxon>Dikarya</taxon>
        <taxon>Ascomycota</taxon>
        <taxon>Pezizomycotina</taxon>
        <taxon>Dothideomycetes</taxon>
        <taxon>Pleosporomycetidae</taxon>
        <taxon>Pleosporales</taxon>
        <taxon>Pleosporineae</taxon>
        <taxon>Leptosphaeriaceae</taxon>
        <taxon>Plenodomus</taxon>
    </lineage>
</organism>
<feature type="compositionally biased region" description="Basic and acidic residues" evidence="5">
    <location>
        <begin position="177"/>
        <end position="189"/>
    </location>
</feature>
<dbReference type="PROSITE" id="PS50217">
    <property type="entry name" value="BZIP"/>
    <property type="match status" value="1"/>
</dbReference>
<dbReference type="PANTHER" id="PTHR40621">
    <property type="entry name" value="TRANSCRIPTION FACTOR KAPC-RELATED"/>
    <property type="match status" value="1"/>
</dbReference>
<feature type="region of interest" description="Disordered" evidence="5">
    <location>
        <begin position="274"/>
        <end position="412"/>
    </location>
</feature>
<feature type="compositionally biased region" description="Low complexity" evidence="5">
    <location>
        <begin position="357"/>
        <end position="367"/>
    </location>
</feature>
<gene>
    <name evidence="7" type="ORF">T440DRAFT_317880</name>
</gene>
<dbReference type="Gene3D" id="1.10.238.100">
    <property type="entry name" value="YAP1 redox domain. Chain B"/>
    <property type="match status" value="1"/>
</dbReference>
<feature type="region of interest" description="Disordered" evidence="5">
    <location>
        <begin position="103"/>
        <end position="189"/>
    </location>
</feature>
<comment type="subcellular location">
    <subcellularLocation>
        <location evidence="2">Cytoplasm</location>
    </subcellularLocation>
    <subcellularLocation>
        <location evidence="1">Nucleus</location>
    </subcellularLocation>
</comment>
<dbReference type="GO" id="GO:0000976">
    <property type="term" value="F:transcription cis-regulatory region binding"/>
    <property type="evidence" value="ECO:0007669"/>
    <property type="project" value="InterPro"/>
</dbReference>
<evidence type="ECO:0000313" key="8">
    <source>
        <dbReference type="Proteomes" id="UP000799423"/>
    </source>
</evidence>
<feature type="compositionally biased region" description="Low complexity" evidence="5">
    <location>
        <begin position="374"/>
        <end position="391"/>
    </location>
</feature>
<dbReference type="InterPro" id="IPR004827">
    <property type="entry name" value="bZIP"/>
</dbReference>
<dbReference type="OrthoDB" id="5380163at2759"/>
<dbReference type="GO" id="GO:0005737">
    <property type="term" value="C:cytoplasm"/>
    <property type="evidence" value="ECO:0007669"/>
    <property type="project" value="UniProtKB-SubCell"/>
</dbReference>
<feature type="compositionally biased region" description="Polar residues" evidence="5">
    <location>
        <begin position="392"/>
        <end position="412"/>
    </location>
</feature>
<dbReference type="Pfam" id="PF00170">
    <property type="entry name" value="bZIP_1"/>
    <property type="match status" value="1"/>
</dbReference>